<keyword evidence="2" id="KW-1185">Reference proteome</keyword>
<gene>
    <name evidence="1" type="ORF">GTH32_05800</name>
</gene>
<protein>
    <submittedName>
        <fullName evidence="1">Uncharacterized protein</fullName>
    </submittedName>
</protein>
<reference evidence="1 2" key="1">
    <citation type="submission" date="2020-01" db="EMBL/GenBank/DDBJ databases">
        <authorList>
            <person name="Chen J."/>
            <person name="Zhu S."/>
            <person name="Yang J."/>
        </authorList>
    </citation>
    <scope>NUCLEOTIDE SEQUENCE [LARGE SCALE GENOMIC DNA]</scope>
    <source>
        <strain evidence="1 2">345S023</strain>
    </source>
</reference>
<accession>A0A7X5LJV9</accession>
<organism evidence="1 2">
    <name type="scientific">Alteromonas profundi</name>
    <dbReference type="NCBI Taxonomy" id="2696062"/>
    <lineage>
        <taxon>Bacteria</taxon>
        <taxon>Pseudomonadati</taxon>
        <taxon>Pseudomonadota</taxon>
        <taxon>Gammaproteobacteria</taxon>
        <taxon>Alteromonadales</taxon>
        <taxon>Alteromonadaceae</taxon>
        <taxon>Alteromonas/Salinimonas group</taxon>
        <taxon>Alteromonas</taxon>
    </lineage>
</organism>
<dbReference type="RefSeq" id="WP_163084294.1">
    <property type="nucleotide sequence ID" value="NZ_JAAAWN010000005.1"/>
</dbReference>
<comment type="caution">
    <text evidence="1">The sequence shown here is derived from an EMBL/GenBank/DDBJ whole genome shotgun (WGS) entry which is preliminary data.</text>
</comment>
<name>A0A7X5LJV9_9ALTE</name>
<proteinExistence type="predicted"/>
<dbReference type="EMBL" id="JAAAWN010000005">
    <property type="protein sequence ID" value="NDV90710.1"/>
    <property type="molecule type" value="Genomic_DNA"/>
</dbReference>
<dbReference type="Proteomes" id="UP000470213">
    <property type="component" value="Unassembled WGS sequence"/>
</dbReference>
<sequence length="51" mass="5600">MPRFCLSALGRLRYIGKGFNAKPGDIVHSRQIAAYADIENSVKLAPAIIQQ</sequence>
<evidence type="ECO:0000313" key="1">
    <source>
        <dbReference type="EMBL" id="NDV90710.1"/>
    </source>
</evidence>
<dbReference type="AlphaFoldDB" id="A0A7X5LJV9"/>
<evidence type="ECO:0000313" key="2">
    <source>
        <dbReference type="Proteomes" id="UP000470213"/>
    </source>
</evidence>